<dbReference type="AlphaFoldDB" id="A0A9Q3AEJ0"/>
<name>A0A9Q3AEJ0_9PSED</name>
<gene>
    <name evidence="1" type="ORF">KUO17_17235</name>
</gene>
<dbReference type="Proteomes" id="UP001106592">
    <property type="component" value="Unassembled WGS sequence"/>
</dbReference>
<reference evidence="1" key="2">
    <citation type="journal article" date="2023" name="Plant Pathol.">
        <title>Dismantling and reorganizing Pseudomonas marginalis sensu#lato.</title>
        <authorList>
            <person name="Sawada H."/>
            <person name="Fujikawa T."/>
            <person name="Satou M."/>
        </authorList>
    </citation>
    <scope>NUCLEOTIDE SEQUENCE</scope>
    <source>
        <strain evidence="1">MAFF 301350</strain>
    </source>
</reference>
<sequence length="107" mass="11856">MAILVPLPFYPTLESPPQPRKPVYTSFGCCHGDHPPLFSVREDIKIEEALVYLSIMIQCAKDTTAQACERVDEQFKSLLMASQHSLEMSNALIESVLDGMEAKAASK</sequence>
<organism evidence="1 2">
    <name type="scientific">Pseudomonas aegrilactucae</name>
    <dbReference type="NCBI Taxonomy" id="2854028"/>
    <lineage>
        <taxon>Bacteria</taxon>
        <taxon>Pseudomonadati</taxon>
        <taxon>Pseudomonadota</taxon>
        <taxon>Gammaproteobacteria</taxon>
        <taxon>Pseudomonadales</taxon>
        <taxon>Pseudomonadaceae</taxon>
        <taxon>Pseudomonas</taxon>
    </lineage>
</organism>
<dbReference type="EMBL" id="JAHTBI010000058">
    <property type="protein sequence ID" value="MBV6288750.1"/>
    <property type="molecule type" value="Genomic_DNA"/>
</dbReference>
<comment type="caution">
    <text evidence="1">The sequence shown here is derived from an EMBL/GenBank/DDBJ whole genome shotgun (WGS) entry which is preliminary data.</text>
</comment>
<proteinExistence type="predicted"/>
<dbReference type="InterPro" id="IPR021427">
    <property type="entry name" value="DUF3077"/>
</dbReference>
<keyword evidence="2" id="KW-1185">Reference proteome</keyword>
<evidence type="ECO:0000313" key="2">
    <source>
        <dbReference type="Proteomes" id="UP001106592"/>
    </source>
</evidence>
<reference evidence="1" key="1">
    <citation type="journal article" date="2022" name="Int. J. Syst. Evol. Microbiol.">
        <title>Pseudomonas aegrilactucae sp. nov. and Pseudomonas morbosilactucae sp. nov., pathogens causing bacterial rot of lettuce in Japan.</title>
        <authorList>
            <person name="Sawada H."/>
            <person name="Fujikawa T."/>
            <person name="Satou M."/>
        </authorList>
    </citation>
    <scope>NUCLEOTIDE SEQUENCE</scope>
    <source>
        <strain evidence="1">MAFF 301350</strain>
    </source>
</reference>
<dbReference type="Pfam" id="PF11275">
    <property type="entry name" value="DUF3077"/>
    <property type="match status" value="1"/>
</dbReference>
<protein>
    <submittedName>
        <fullName evidence="1">DUF3077 domain-containing protein</fullName>
    </submittedName>
</protein>
<accession>A0A9Q3AEJ0</accession>
<evidence type="ECO:0000313" key="1">
    <source>
        <dbReference type="EMBL" id="MBV6288750.1"/>
    </source>
</evidence>